<reference evidence="3" key="1">
    <citation type="journal article" date="2019" name="Int. J. Syst. Evol. Microbiol.">
        <title>The Global Catalogue of Microorganisms (GCM) 10K type strain sequencing project: providing services to taxonomists for standard genome sequencing and annotation.</title>
        <authorList>
            <consortium name="The Broad Institute Genomics Platform"/>
            <consortium name="The Broad Institute Genome Sequencing Center for Infectious Disease"/>
            <person name="Wu L."/>
            <person name="Ma J."/>
        </authorList>
    </citation>
    <scope>NUCLEOTIDE SEQUENCE [LARGE SCALE GENOMIC DNA]</scope>
    <source>
        <strain evidence="3">CGMCC 1.10832</strain>
    </source>
</reference>
<evidence type="ECO:0000313" key="3">
    <source>
        <dbReference type="Proteomes" id="UP000636010"/>
    </source>
</evidence>
<proteinExistence type="predicted"/>
<comment type="caution">
    <text evidence="2">The sequence shown here is derived from an EMBL/GenBank/DDBJ whole genome shotgun (WGS) entry which is preliminary data.</text>
</comment>
<dbReference type="Pfam" id="PF13715">
    <property type="entry name" value="CarbopepD_reg_2"/>
    <property type="match status" value="1"/>
</dbReference>
<evidence type="ECO:0000313" key="2">
    <source>
        <dbReference type="EMBL" id="GGC42856.1"/>
    </source>
</evidence>
<feature type="chain" id="PRO_5045905964" evidence="1">
    <location>
        <begin position="20"/>
        <end position="717"/>
    </location>
</feature>
<dbReference type="Gene3D" id="2.60.40.1120">
    <property type="entry name" value="Carboxypeptidase-like, regulatory domain"/>
    <property type="match status" value="1"/>
</dbReference>
<protein>
    <submittedName>
        <fullName evidence="2">TonB-dependent receptor</fullName>
    </submittedName>
</protein>
<gene>
    <name evidence="2" type="ORF">GCM10011506_30590</name>
</gene>
<sequence>MKTLLTFILALSATSVVTAQTFIQGIVTDTKGEALPGVNVFIEDTYDGTSSDGNGNFNFTTTEKGEKTLVVSMIGFHPSAKTINCDGTKQQHSFVLKEKIDQLNAVTITAGAMEASDVKKAVVMKPLDIVTTSGAMGDVIGALTKLPGTSTVGNDGRLFVRGGDASETNIYFDGLQVGNAYGSTASNVPTRSRFNPNLFKGSFFSTGGYSAEFGQALSSALVLNSIDMPLRNQTDLSLMSIGGDFTQTLVGERNSVTASGAFMNLAPYQSIISQNMDFEKAPSSWQAEILGRQKVGKSGLLKAFYHTEHAKVSVNQEQPGTDEVLTTSINNNYNFGNINYKQALDNGWSYYGGVSASFNQDNIGINGTQFKLTNTLNHIKGVIVKDFSDRLSVKNGLELYHSTYKEKNETSQQERSFNENTYNHFIESDYYLSKNLVFRAGLRSTYNTLLEKIWATPRASLAYKSGENSQVSFAYGQFKQLAKPEIRIQKNDLGNSESSHFILNYLYSKKGRTFRTEAFYKSYENLIRYDSASSRNLYGLNNNGSGYAQGFDFFYRDNKSLRETDFWITYSFTDSERNLNNFESKVTPGYAPKHNASVVMKRFIQALNSQLGFSYSWNSGYNYHNPNMAGEMQSTTRDYNNLSISWSYLPMPNLIIHFECSNVLGYKNEFGYQYATQPNAQGQFESLPIQQVADRFLFLGIFWTISKDKNANQLNNL</sequence>
<keyword evidence="1" id="KW-0732">Signal</keyword>
<dbReference type="SUPFAM" id="SSF49464">
    <property type="entry name" value="Carboxypeptidase regulatory domain-like"/>
    <property type="match status" value="1"/>
</dbReference>
<organism evidence="2 3">
    <name type="scientific">Marivirga lumbricoides</name>
    <dbReference type="NCBI Taxonomy" id="1046115"/>
    <lineage>
        <taxon>Bacteria</taxon>
        <taxon>Pseudomonadati</taxon>
        <taxon>Bacteroidota</taxon>
        <taxon>Cytophagia</taxon>
        <taxon>Cytophagales</taxon>
        <taxon>Marivirgaceae</taxon>
        <taxon>Marivirga</taxon>
    </lineage>
</organism>
<dbReference type="RefSeq" id="WP_188465053.1">
    <property type="nucleotide sequence ID" value="NZ_BAABHU010000010.1"/>
</dbReference>
<dbReference type="Proteomes" id="UP000636010">
    <property type="component" value="Unassembled WGS sequence"/>
</dbReference>
<keyword evidence="3" id="KW-1185">Reference proteome</keyword>
<dbReference type="InterPro" id="IPR008969">
    <property type="entry name" value="CarboxyPept-like_regulatory"/>
</dbReference>
<keyword evidence="2" id="KW-0675">Receptor</keyword>
<dbReference type="EMBL" id="BMEC01000010">
    <property type="protein sequence ID" value="GGC42856.1"/>
    <property type="molecule type" value="Genomic_DNA"/>
</dbReference>
<accession>A0ABQ1MRB5</accession>
<name>A0ABQ1MRB5_9BACT</name>
<evidence type="ECO:0000256" key="1">
    <source>
        <dbReference type="SAM" id="SignalP"/>
    </source>
</evidence>
<dbReference type="SUPFAM" id="SSF56935">
    <property type="entry name" value="Porins"/>
    <property type="match status" value="1"/>
</dbReference>
<feature type="signal peptide" evidence="1">
    <location>
        <begin position="1"/>
        <end position="19"/>
    </location>
</feature>